<protein>
    <submittedName>
        <fullName evidence="5">Uncharacterized protein</fullName>
    </submittedName>
</protein>
<dbReference type="InterPro" id="IPR032675">
    <property type="entry name" value="LRR_dom_sf"/>
</dbReference>
<dbReference type="SUPFAM" id="SSF52047">
    <property type="entry name" value="RNI-like"/>
    <property type="match status" value="1"/>
</dbReference>
<name>A0A0D2DMD6_9EURO</name>
<keyword evidence="2" id="KW-0433">Leucine-rich repeat</keyword>
<keyword evidence="4" id="KW-0472">Membrane</keyword>
<keyword evidence="3" id="KW-0677">Repeat</keyword>
<dbReference type="Gene3D" id="3.80.10.10">
    <property type="entry name" value="Ribonuclease Inhibitor"/>
    <property type="match status" value="1"/>
</dbReference>
<dbReference type="GO" id="GO:0031267">
    <property type="term" value="F:small GTPase binding"/>
    <property type="evidence" value="ECO:0007669"/>
    <property type="project" value="TreeGrafter"/>
</dbReference>
<evidence type="ECO:0000256" key="4">
    <source>
        <dbReference type="SAM" id="Phobius"/>
    </source>
</evidence>
<evidence type="ECO:0000313" key="6">
    <source>
        <dbReference type="Proteomes" id="UP000054266"/>
    </source>
</evidence>
<sequence length="334" mass="37138">MALMDSLKSNSFVRHFLLGNNIISATGCFAIASFIKEKPDQMETWYLAGNHIKPAGFEDLVSAMVTSSSITNVWLKRNPLGLTSVSHLTGLIIETRNLRTLDLENTELGDEGVARLFANLKGKAIALKNVFLNANGIGVKGAQAIAETLDAGCAGISAVCEALAGHPTIRAVGFSSSLTTKPHGQRYNHVDDDALPALKQLLRNPQLRVLELGFTAFSAEGVEGFRDAVAASTLCYVQAYHVEPKESENCTLRVHQQHKHNTWQFYDLSTDEFNRGLGLRLLRNTADVRLIDSVYRTRDRRYNFDNVKQYWDEGDPVWAMIDAKWNEVMHVDSR</sequence>
<dbReference type="EMBL" id="KN846962">
    <property type="protein sequence ID" value="KIW63497.1"/>
    <property type="molecule type" value="Genomic_DNA"/>
</dbReference>
<evidence type="ECO:0000256" key="2">
    <source>
        <dbReference type="ARBA" id="ARBA00022614"/>
    </source>
</evidence>
<dbReference type="InterPro" id="IPR001611">
    <property type="entry name" value="Leu-rich_rpt"/>
</dbReference>
<feature type="transmembrane region" description="Helical" evidence="4">
    <location>
        <begin position="12"/>
        <end position="35"/>
    </location>
</feature>
<keyword evidence="4" id="KW-0812">Transmembrane</keyword>
<evidence type="ECO:0000313" key="5">
    <source>
        <dbReference type="EMBL" id="KIW63497.1"/>
    </source>
</evidence>
<reference evidence="5 6" key="1">
    <citation type="submission" date="2015-01" db="EMBL/GenBank/DDBJ databases">
        <title>The Genome Sequence of Capronia semiimmersa CBS27337.</title>
        <authorList>
            <consortium name="The Broad Institute Genomics Platform"/>
            <person name="Cuomo C."/>
            <person name="de Hoog S."/>
            <person name="Gorbushina A."/>
            <person name="Stielow B."/>
            <person name="Teixiera M."/>
            <person name="Abouelleil A."/>
            <person name="Chapman S.B."/>
            <person name="Priest M."/>
            <person name="Young S.K."/>
            <person name="Wortman J."/>
            <person name="Nusbaum C."/>
            <person name="Birren B."/>
        </authorList>
    </citation>
    <scope>NUCLEOTIDE SEQUENCE [LARGE SCALE GENOMIC DNA]</scope>
    <source>
        <strain evidence="5 6">CBS 27337</strain>
    </source>
</reference>
<dbReference type="GO" id="GO:0005829">
    <property type="term" value="C:cytosol"/>
    <property type="evidence" value="ECO:0007669"/>
    <property type="project" value="TreeGrafter"/>
</dbReference>
<dbReference type="Proteomes" id="UP000054266">
    <property type="component" value="Unassembled WGS sequence"/>
</dbReference>
<dbReference type="GO" id="GO:0005634">
    <property type="term" value="C:nucleus"/>
    <property type="evidence" value="ECO:0007669"/>
    <property type="project" value="TreeGrafter"/>
</dbReference>
<keyword evidence="1" id="KW-0343">GTPase activation</keyword>
<keyword evidence="4" id="KW-1133">Transmembrane helix</keyword>
<dbReference type="Pfam" id="PF13516">
    <property type="entry name" value="LRR_6"/>
    <property type="match status" value="1"/>
</dbReference>
<evidence type="ECO:0000256" key="3">
    <source>
        <dbReference type="ARBA" id="ARBA00022737"/>
    </source>
</evidence>
<dbReference type="PANTHER" id="PTHR24113">
    <property type="entry name" value="RAN GTPASE-ACTIVATING PROTEIN 1"/>
    <property type="match status" value="1"/>
</dbReference>
<dbReference type="InterPro" id="IPR027038">
    <property type="entry name" value="RanGap"/>
</dbReference>
<dbReference type="SMART" id="SM00368">
    <property type="entry name" value="LRR_RI"/>
    <property type="match status" value="4"/>
</dbReference>
<proteinExistence type="predicted"/>
<gene>
    <name evidence="5" type="ORF">PV04_10332</name>
</gene>
<keyword evidence="6" id="KW-1185">Reference proteome</keyword>
<dbReference type="STRING" id="5601.A0A0D2DMD6"/>
<dbReference type="AlphaFoldDB" id="A0A0D2DMD6"/>
<accession>A0A0D2DMD6</accession>
<dbReference type="HOGENOM" id="CLU_017147_5_3_1"/>
<dbReference type="GO" id="GO:0006913">
    <property type="term" value="P:nucleocytoplasmic transport"/>
    <property type="evidence" value="ECO:0007669"/>
    <property type="project" value="TreeGrafter"/>
</dbReference>
<dbReference type="PANTHER" id="PTHR24113:SF12">
    <property type="entry name" value="RAN GTPASE-ACTIVATING PROTEIN 1"/>
    <property type="match status" value="1"/>
</dbReference>
<dbReference type="GO" id="GO:0005096">
    <property type="term" value="F:GTPase activator activity"/>
    <property type="evidence" value="ECO:0007669"/>
    <property type="project" value="UniProtKB-KW"/>
</dbReference>
<dbReference type="GO" id="GO:0048471">
    <property type="term" value="C:perinuclear region of cytoplasm"/>
    <property type="evidence" value="ECO:0007669"/>
    <property type="project" value="TreeGrafter"/>
</dbReference>
<evidence type="ECO:0000256" key="1">
    <source>
        <dbReference type="ARBA" id="ARBA00022468"/>
    </source>
</evidence>
<organism evidence="5 6">
    <name type="scientific">Phialophora macrospora</name>
    <dbReference type="NCBI Taxonomy" id="1851006"/>
    <lineage>
        <taxon>Eukaryota</taxon>
        <taxon>Fungi</taxon>
        <taxon>Dikarya</taxon>
        <taxon>Ascomycota</taxon>
        <taxon>Pezizomycotina</taxon>
        <taxon>Eurotiomycetes</taxon>
        <taxon>Chaetothyriomycetidae</taxon>
        <taxon>Chaetothyriales</taxon>
        <taxon>Herpotrichiellaceae</taxon>
        <taxon>Phialophora</taxon>
    </lineage>
</organism>